<dbReference type="OrthoDB" id="6117597at2759"/>
<evidence type="ECO:0000256" key="2">
    <source>
        <dbReference type="ARBA" id="ARBA00008685"/>
    </source>
</evidence>
<dbReference type="PANTHER" id="PTHR42643">
    <property type="entry name" value="IONOTROPIC RECEPTOR 20A-RELATED"/>
    <property type="match status" value="1"/>
</dbReference>
<dbReference type="InterPro" id="IPR001320">
    <property type="entry name" value="Iontro_rcpt_C"/>
</dbReference>
<evidence type="ECO:0000256" key="10">
    <source>
        <dbReference type="ARBA" id="ARBA00023180"/>
    </source>
</evidence>
<dbReference type="InterPro" id="IPR057074">
    <property type="entry name" value="IR75A_N"/>
</dbReference>
<dbReference type="Pfam" id="PF00060">
    <property type="entry name" value="Lig_chan"/>
    <property type="match status" value="1"/>
</dbReference>
<evidence type="ECO:0000256" key="14">
    <source>
        <dbReference type="SAM" id="SignalP"/>
    </source>
</evidence>
<accession>A0A6L2Q5M4</accession>
<dbReference type="Gene3D" id="3.40.190.10">
    <property type="entry name" value="Periplasmic binding protein-like II"/>
    <property type="match status" value="1"/>
</dbReference>
<evidence type="ECO:0000256" key="8">
    <source>
        <dbReference type="ARBA" id="ARBA00023136"/>
    </source>
</evidence>
<feature type="domain" description="Ionotropic receptor 75a N-terminal" evidence="17">
    <location>
        <begin position="23"/>
        <end position="98"/>
    </location>
</feature>
<proteinExistence type="inferred from homology"/>
<dbReference type="AlphaFoldDB" id="A0A6L2Q5M4"/>
<comment type="similarity">
    <text evidence="2">Belongs to the glutamate-gated ion channel (TC 1.A.10.1) family.</text>
</comment>
<feature type="signal peptide" evidence="14">
    <location>
        <begin position="1"/>
        <end position="22"/>
    </location>
</feature>
<dbReference type="InterPro" id="IPR052192">
    <property type="entry name" value="Insect_Ionotropic_Sensory_Rcpt"/>
</dbReference>
<keyword evidence="12" id="KW-0407">Ion channel</keyword>
<evidence type="ECO:0000256" key="6">
    <source>
        <dbReference type="ARBA" id="ARBA00022989"/>
    </source>
</evidence>
<evidence type="ECO:0000256" key="13">
    <source>
        <dbReference type="SAM" id="Phobius"/>
    </source>
</evidence>
<keyword evidence="11" id="KW-1071">Ligand-gated ion channel</keyword>
<feature type="domain" description="Ionotropic glutamate receptor C-terminal" evidence="15">
    <location>
        <begin position="289"/>
        <end position="345"/>
    </location>
</feature>
<sequence>VLAKVQLTLAEWLLFLWDPCPLEDIFQRLFIPLDCEFLVAKWLKNGSVKLKEVYHISPKFDLEQHTVGNWSLQHGLQWRTVGFYKRRKNLRGLELRVAVSEMDVPTTLKKDERGRTIGVTGFFGEIWKSLEERLNFTSRYIETKEEDWGMTSENGTLFGMVGMVARREVDAAVGGLTLYRSRLAFVDFLLQLLTDNTNLYIRQTETLELHWSRFLAPFKRRLWFAVIAAIFLLSTLLVASHKLRRSYGKANSSHERFWESFYYICGAFCGQGKSKYSSAVATMDGQTSMFAGRETMPRSWSSRVVYLTSYVVGYVLVAAYSAALVSFLAVQRDELPFTSYEGLLEDGTYELGVTKGAEVSYFSVSSSEFMVHGQGVPELCQYDVSC</sequence>
<keyword evidence="7" id="KW-0406">Ion transport</keyword>
<evidence type="ECO:0000256" key="9">
    <source>
        <dbReference type="ARBA" id="ARBA00023170"/>
    </source>
</evidence>
<dbReference type="Pfam" id="PF24576">
    <property type="entry name" value="IR75A_N"/>
    <property type="match status" value="1"/>
</dbReference>
<dbReference type="InParanoid" id="A0A6L2Q5M4"/>
<comment type="subcellular location">
    <subcellularLocation>
        <location evidence="1">Cell membrane</location>
        <topology evidence="1">Multi-pass membrane protein</topology>
    </subcellularLocation>
</comment>
<evidence type="ECO:0000256" key="7">
    <source>
        <dbReference type="ARBA" id="ARBA00023065"/>
    </source>
</evidence>
<evidence type="ECO:0000256" key="5">
    <source>
        <dbReference type="ARBA" id="ARBA00022692"/>
    </source>
</evidence>
<keyword evidence="3" id="KW-0813">Transport</keyword>
<feature type="chain" id="PRO_5026741211" description="Ionotropic glutamate receptor L-glutamate and glycine-binding domain-containing protein" evidence="14">
    <location>
        <begin position="23"/>
        <end position="386"/>
    </location>
</feature>
<keyword evidence="19" id="KW-1185">Reference proteome</keyword>
<dbReference type="SUPFAM" id="SSF53850">
    <property type="entry name" value="Periplasmic binding protein-like II"/>
    <property type="match status" value="1"/>
</dbReference>
<keyword evidence="10" id="KW-0325">Glycoprotein</keyword>
<keyword evidence="4" id="KW-1003">Cell membrane</keyword>
<feature type="domain" description="Ionotropic glutamate receptor L-glutamate and glycine-binding" evidence="16">
    <location>
        <begin position="112"/>
        <end position="197"/>
    </location>
</feature>
<evidence type="ECO:0000256" key="4">
    <source>
        <dbReference type="ARBA" id="ARBA00022475"/>
    </source>
</evidence>
<evidence type="ECO:0008006" key="20">
    <source>
        <dbReference type="Google" id="ProtNLM"/>
    </source>
</evidence>
<keyword evidence="14" id="KW-0732">Signal</keyword>
<reference evidence="19" key="1">
    <citation type="submission" date="2020-01" db="EMBL/GenBank/DDBJ databases">
        <title>Draft genome sequence of the Termite Coptotermes fromosanus.</title>
        <authorList>
            <person name="Itakura S."/>
            <person name="Yosikawa Y."/>
            <person name="Umezawa K."/>
        </authorList>
    </citation>
    <scope>NUCLEOTIDE SEQUENCE [LARGE SCALE GENOMIC DNA]</scope>
</reference>
<feature type="transmembrane region" description="Helical" evidence="13">
    <location>
        <begin position="222"/>
        <end position="239"/>
    </location>
</feature>
<keyword evidence="8 13" id="KW-0472">Membrane</keyword>
<evidence type="ECO:0000259" key="15">
    <source>
        <dbReference type="Pfam" id="PF00060"/>
    </source>
</evidence>
<evidence type="ECO:0000313" key="19">
    <source>
        <dbReference type="Proteomes" id="UP000502823"/>
    </source>
</evidence>
<feature type="non-terminal residue" evidence="18">
    <location>
        <position position="1"/>
    </location>
</feature>
<dbReference type="InterPro" id="IPR019594">
    <property type="entry name" value="Glu/Gly-bd"/>
</dbReference>
<evidence type="ECO:0000313" key="18">
    <source>
        <dbReference type="EMBL" id="GFG40026.1"/>
    </source>
</evidence>
<dbReference type="PANTHER" id="PTHR42643:SF30">
    <property type="entry name" value="IONOTROPIC RECEPTOR 40A-RELATED"/>
    <property type="match status" value="1"/>
</dbReference>
<evidence type="ECO:0000256" key="11">
    <source>
        <dbReference type="ARBA" id="ARBA00023286"/>
    </source>
</evidence>
<dbReference type="Gene3D" id="1.10.287.70">
    <property type="match status" value="1"/>
</dbReference>
<dbReference type="GO" id="GO:0005886">
    <property type="term" value="C:plasma membrane"/>
    <property type="evidence" value="ECO:0007669"/>
    <property type="project" value="UniProtKB-SubCell"/>
</dbReference>
<name>A0A6L2Q5M4_COPFO</name>
<evidence type="ECO:0000259" key="16">
    <source>
        <dbReference type="Pfam" id="PF10613"/>
    </source>
</evidence>
<evidence type="ECO:0000256" key="12">
    <source>
        <dbReference type="ARBA" id="ARBA00023303"/>
    </source>
</evidence>
<organism evidence="18 19">
    <name type="scientific">Coptotermes formosanus</name>
    <name type="common">Formosan subterranean termite</name>
    <dbReference type="NCBI Taxonomy" id="36987"/>
    <lineage>
        <taxon>Eukaryota</taxon>
        <taxon>Metazoa</taxon>
        <taxon>Ecdysozoa</taxon>
        <taxon>Arthropoda</taxon>
        <taxon>Hexapoda</taxon>
        <taxon>Insecta</taxon>
        <taxon>Pterygota</taxon>
        <taxon>Neoptera</taxon>
        <taxon>Polyneoptera</taxon>
        <taxon>Dictyoptera</taxon>
        <taxon>Blattodea</taxon>
        <taxon>Blattoidea</taxon>
        <taxon>Termitoidae</taxon>
        <taxon>Rhinotermitidae</taxon>
        <taxon>Coptotermes</taxon>
    </lineage>
</organism>
<gene>
    <name evidence="18" type="ORF">Cfor_10574</name>
</gene>
<evidence type="ECO:0000256" key="3">
    <source>
        <dbReference type="ARBA" id="ARBA00022448"/>
    </source>
</evidence>
<dbReference type="Proteomes" id="UP000502823">
    <property type="component" value="Unassembled WGS sequence"/>
</dbReference>
<dbReference type="Pfam" id="PF10613">
    <property type="entry name" value="Lig_chan-Glu_bd"/>
    <property type="match status" value="1"/>
</dbReference>
<keyword evidence="5 13" id="KW-0812">Transmembrane</keyword>
<dbReference type="EMBL" id="BLKM01001381">
    <property type="protein sequence ID" value="GFG40026.1"/>
    <property type="molecule type" value="Genomic_DNA"/>
</dbReference>
<dbReference type="GO" id="GO:0015276">
    <property type="term" value="F:ligand-gated monoatomic ion channel activity"/>
    <property type="evidence" value="ECO:0007669"/>
    <property type="project" value="InterPro"/>
</dbReference>
<keyword evidence="6 13" id="KW-1133">Transmembrane helix</keyword>
<evidence type="ECO:0000259" key="17">
    <source>
        <dbReference type="Pfam" id="PF24576"/>
    </source>
</evidence>
<comment type="caution">
    <text evidence="18">The sequence shown here is derived from an EMBL/GenBank/DDBJ whole genome shotgun (WGS) entry which is preliminary data.</text>
</comment>
<feature type="transmembrane region" description="Helical" evidence="13">
    <location>
        <begin position="304"/>
        <end position="330"/>
    </location>
</feature>
<evidence type="ECO:0000256" key="1">
    <source>
        <dbReference type="ARBA" id="ARBA00004651"/>
    </source>
</evidence>
<dbReference type="GO" id="GO:0050906">
    <property type="term" value="P:detection of stimulus involved in sensory perception"/>
    <property type="evidence" value="ECO:0007669"/>
    <property type="project" value="UniProtKB-ARBA"/>
</dbReference>
<keyword evidence="9" id="KW-0675">Receptor</keyword>
<protein>
    <recommendedName>
        <fullName evidence="20">Ionotropic glutamate receptor L-glutamate and glycine-binding domain-containing protein</fullName>
    </recommendedName>
</protein>